<dbReference type="Gene3D" id="1.20.1280.50">
    <property type="match status" value="1"/>
</dbReference>
<proteinExistence type="predicted"/>
<dbReference type="EMBL" id="ML122290">
    <property type="protein sequence ID" value="RPD56112.1"/>
    <property type="molecule type" value="Genomic_DNA"/>
</dbReference>
<dbReference type="InterPro" id="IPR036047">
    <property type="entry name" value="F-box-like_dom_sf"/>
</dbReference>
<evidence type="ECO:0000256" key="1">
    <source>
        <dbReference type="SAM" id="MobiDB-lite"/>
    </source>
</evidence>
<name>A0A5C2RYH8_9APHY</name>
<dbReference type="InterPro" id="IPR001810">
    <property type="entry name" value="F-box_dom"/>
</dbReference>
<keyword evidence="4" id="KW-1185">Reference proteome</keyword>
<dbReference type="SUPFAM" id="SSF81383">
    <property type="entry name" value="F-box domain"/>
    <property type="match status" value="1"/>
</dbReference>
<evidence type="ECO:0000259" key="2">
    <source>
        <dbReference type="Pfam" id="PF12937"/>
    </source>
</evidence>
<feature type="region of interest" description="Disordered" evidence="1">
    <location>
        <begin position="1"/>
        <end position="22"/>
    </location>
</feature>
<dbReference type="Proteomes" id="UP000313359">
    <property type="component" value="Unassembled WGS sequence"/>
</dbReference>
<feature type="domain" description="F-box" evidence="2">
    <location>
        <begin position="83"/>
        <end position="144"/>
    </location>
</feature>
<dbReference type="Pfam" id="PF12937">
    <property type="entry name" value="F-box-like"/>
    <property type="match status" value="1"/>
</dbReference>
<reference evidence="3" key="1">
    <citation type="journal article" date="2018" name="Genome Biol. Evol.">
        <title>Genomics and development of Lentinus tigrinus, a white-rot wood-decaying mushroom with dimorphic fruiting bodies.</title>
        <authorList>
            <person name="Wu B."/>
            <person name="Xu Z."/>
            <person name="Knudson A."/>
            <person name="Carlson A."/>
            <person name="Chen N."/>
            <person name="Kovaka S."/>
            <person name="LaButti K."/>
            <person name="Lipzen A."/>
            <person name="Pennachio C."/>
            <person name="Riley R."/>
            <person name="Schakwitz W."/>
            <person name="Umezawa K."/>
            <person name="Ohm R.A."/>
            <person name="Grigoriev I.V."/>
            <person name="Nagy L.G."/>
            <person name="Gibbons J."/>
            <person name="Hibbett D."/>
        </authorList>
    </citation>
    <scope>NUCLEOTIDE SEQUENCE [LARGE SCALE GENOMIC DNA]</scope>
    <source>
        <strain evidence="3">ALCF2SS1-6</strain>
    </source>
</reference>
<gene>
    <name evidence="3" type="ORF">L227DRAFT_286902</name>
</gene>
<sequence>MRDPGSAAISPRNSESVASNPDARTILDTMRDVLDQVHRLPTPNYQRSERGSSGYIDVLRNLTETTFAVNAAVGVLLNSATQINSLPPEVLSCIFSAYATDEPRYGPASFRTFQIPVARDAARLTQVCKHWRDVALSTPSLWAGVVCGVQGEHTPYKRYIRLSRSSALRVKVCGDAESTAELFRDQPSRIRHLLMMDVHDNWTRRRDPQDLLAVVGPDLLSCTLDLRLWPRGPSPDHSISLFSGEAKDMRELVIHQAKIVPLDSFPRLTHLMLYDIQGTPSLPHILQLLHRCPKLEEVCIRSSRQVASLPTQRQQTVTLQHLRRISILTQSSFWLVSHIDVPATCLVRLDNVTHHELSILTQLPACHRLAADRLTRLGVFSRSASPIIQGWTTEFNVELSNPESNSGLFLNIAAPHSTSRAELSEALTAAFTGNPLFSNVAVLWAVRQPTSFVLVPSVLRALPAVTMLGMFFHDRTRIADLGAVLAAKAGDPIMCPRLSALCVQNCAAKDDFESVRRIVESRAQAQSGLRLRRLAIGCADSLHARALDLQEHVDDLIVRPRLDMLPPKEWRDDPEIPDKGIWPDWDYFQNPDHSR</sequence>
<organism evidence="3 4">
    <name type="scientific">Lentinus tigrinus ALCF2SS1-6</name>
    <dbReference type="NCBI Taxonomy" id="1328759"/>
    <lineage>
        <taxon>Eukaryota</taxon>
        <taxon>Fungi</taxon>
        <taxon>Dikarya</taxon>
        <taxon>Basidiomycota</taxon>
        <taxon>Agaricomycotina</taxon>
        <taxon>Agaricomycetes</taxon>
        <taxon>Polyporales</taxon>
        <taxon>Polyporaceae</taxon>
        <taxon>Lentinus</taxon>
    </lineage>
</organism>
<dbReference type="OrthoDB" id="3209295at2759"/>
<dbReference type="AlphaFoldDB" id="A0A5C2RYH8"/>
<evidence type="ECO:0000313" key="3">
    <source>
        <dbReference type="EMBL" id="RPD56112.1"/>
    </source>
</evidence>
<evidence type="ECO:0000313" key="4">
    <source>
        <dbReference type="Proteomes" id="UP000313359"/>
    </source>
</evidence>
<protein>
    <recommendedName>
        <fullName evidence="2">F-box domain-containing protein</fullName>
    </recommendedName>
</protein>
<accession>A0A5C2RYH8</accession>